<dbReference type="EMBL" id="JADIKE010000027">
    <property type="protein sequence ID" value="MBM7124436.1"/>
    <property type="molecule type" value="Genomic_DNA"/>
</dbReference>
<evidence type="ECO:0000313" key="1">
    <source>
        <dbReference type="EMBL" id="MBM7124436.1"/>
    </source>
</evidence>
<evidence type="ECO:0000313" key="2">
    <source>
        <dbReference type="Proteomes" id="UP001430149"/>
    </source>
</evidence>
<gene>
    <name evidence="1" type="ORF">ISP19_03510</name>
</gene>
<dbReference type="RefSeq" id="WP_204679947.1">
    <property type="nucleotide sequence ID" value="NZ_BSNR01000017.1"/>
</dbReference>
<keyword evidence="2" id="KW-1185">Reference proteome</keyword>
<proteinExistence type="predicted"/>
<reference evidence="1" key="1">
    <citation type="submission" date="2020-10" db="EMBL/GenBank/DDBJ databases">
        <title>Phylogeny of dyella-like bacteria.</title>
        <authorList>
            <person name="Fu J."/>
        </authorList>
    </citation>
    <scope>NUCLEOTIDE SEQUENCE</scope>
    <source>
        <strain evidence="1">DHOC52</strain>
    </source>
</reference>
<protein>
    <submittedName>
        <fullName evidence="1">Uncharacterized protein</fullName>
    </submittedName>
</protein>
<organism evidence="1 2">
    <name type="scientific">Dyella flava</name>
    <dbReference type="NCBI Taxonomy" id="1920170"/>
    <lineage>
        <taxon>Bacteria</taxon>
        <taxon>Pseudomonadati</taxon>
        <taxon>Pseudomonadota</taxon>
        <taxon>Gammaproteobacteria</taxon>
        <taxon>Lysobacterales</taxon>
        <taxon>Rhodanobacteraceae</taxon>
        <taxon>Dyella</taxon>
    </lineage>
</organism>
<sequence length="1922" mass="206606">MDTILQLGKTANLFFGYRPVWVPTADSLPFFAPPTAAIAPVTATPVKVPFPEWSATPTITIHESADSLLNTLYAYQVAPMSGDPAGIDVPAGPLALDDADHTAALAALGTFLGLDFSQDRGYMLVTMTRPDSTCTHPFSASPSFLHRSDYLTPEAQAIIDALPPAVPPKTGSVLYDSKISKADADQYVAALYQLGSHFVGEVSSGDMLLQVFAYDAKHFELIRSAFKSDATVQPDGSKAVVGQLATAWAFMTSPASNGRGYVAAYGALRCLSRDPLLDAAIKKGDWANPYVPTDKASIFAAANAYKLMLPLVLNVPIAFMLTPIADLIADPLVSGPWDRIVKGGLLQKYGDSVLIPQTRQIDYDWTTIFPETADTGAGSIITPTIDLYQERIDLAKVNLLGGSIVAENFRMQSFTAFSQVLHTTGGVNSDTLKLPSDQITLIAQIIDMSQAVKTPTLSMSVDGLANLTVVCEEMYGAMVFEADDNGSLQRKVAMDGILFATDSQLDPNNGRARISVCGVLADSIDPELFGSLKQSIQFSLVAGESLLHSRGPNADTVRELECTYLLWLAGLIPADTHDLDLAEARARALYLANNVATMGGDVIYVPYVTYDSYNKFVGDMIDQARTLTGQISEYQIRITDTVNSFKVMDSIANLNDNVKQIGGVLTSYFQVLASGRGAMDGYYNSVLNQLNSQQEQTAKDILSLGKKLADQQAVISHVGSDPGIIQRFQQDYSDYARDLVAQCVVSAVEGIFSLGLSMAAIPGEAEGGVLKALKSIKDVYDKLQAVMKVLQSLSAVEKAANNIKNLNDLSKDISAASAAGTLDLPSQVDLQALAENVRAALTNVPNTGKLNQDKADLIAAVNTLVNIGTALLEAQTRASQIAMQIINQNRLKTINGEQQGKLDGLTSLLHLGDSKRAPDINSINLIGLTGQLQYQLKQVLSVLAGTLELQDGAIQYEYFGQPTPITSFSLLNLQTVIATQDNAIISALQQLNPPPQAVPKPITIRIPNVLASRVSGSNVFQFPIALCGSEFYSYDMVRIDRVVPRILGIKSSNSGNYEAHLSCQAKPFQDRDYNRDAYTFATSRRDFGPYVYDIATGVAEFGTNTGTFAKQTTHLTPFSTWEISLPSDVLNNQGIEFDSLFVTIEVDFYITAHYDDPALLRRPTLRSPMPQALKAMVGQVNSGSSPTLANLEAQMYQNEAVLQKWDAVFNVLSGPVNAFMYQQFQQYVKQLNPGSSDNLMKVSAYYCENVQQVHGFWFTNVTKMTFKLSNPLLQFVPGNDSVTVVQNILSGSVVVGTLGVTENGFDPTKCYLVDQDVNFTGSGGQSTLTLSVHGVFENNMQVKLRSTGQLPAPLQANTDYWVVGWTSTATVTSLQLASTAGGAPIVLTSAGSGTHTVYADIEWGTPNNVDVSKKPYVNGSVALSKVSGIVTPPPGQGSSSETHTVVLDFPAGAFTLNQFAVDPPNWDPNHHAVQISNALASYYATNDIKYQVQTINYTNLNQDVALQPSKFVMNALTTNAGNNILQILIATTGDVQHAHTITLNEPIPYDPSNPIPGVSDFSVSLMISTKLMFDHIFVSSFNQGGTNLQVKAIDPGKDFKAWSAEVSQGSATGNVDFKNPYTIRNTRTNFRISSSGNSLTWDLTSLKFERSPAAGLVMNYTNGTASPPTGGTNVNFEYQQYYPPVCTRGGCSPGGWGNWHGSSAMAYITMTGAYPLEVTGAGSAQLVKFSTVEPTVTFSQSSDLKPTGACECNDNDLKIALLNSLGDSVPKTLKQYMQQITFKPISVFALENLLFPAEQLITMRQARVPGDLLVVGSFLPSVRKSASSYNVTISASAGAKGVFGTTAFQNGQGTGSATVTGLPKQFQFQYGPINPALGGLVTYTIDIEAGTVSPPLMVVVDQPDPDHNASEVILLPPGYATS</sequence>
<comment type="caution">
    <text evidence="1">The sequence shown here is derived from an EMBL/GenBank/DDBJ whole genome shotgun (WGS) entry which is preliminary data.</text>
</comment>
<accession>A0ABS2JZL0</accession>
<name>A0ABS2JZL0_9GAMM</name>
<dbReference type="Proteomes" id="UP001430149">
    <property type="component" value="Unassembled WGS sequence"/>
</dbReference>